<feature type="non-terminal residue" evidence="1">
    <location>
        <position position="297"/>
    </location>
</feature>
<gene>
    <name evidence="1" type="ORF">QBC42DRAFT_145266</name>
</gene>
<organism evidence="1 2">
    <name type="scientific">Cladorrhinum samala</name>
    <dbReference type="NCBI Taxonomy" id="585594"/>
    <lineage>
        <taxon>Eukaryota</taxon>
        <taxon>Fungi</taxon>
        <taxon>Dikarya</taxon>
        <taxon>Ascomycota</taxon>
        <taxon>Pezizomycotina</taxon>
        <taxon>Sordariomycetes</taxon>
        <taxon>Sordariomycetidae</taxon>
        <taxon>Sordariales</taxon>
        <taxon>Podosporaceae</taxon>
        <taxon>Cladorrhinum</taxon>
    </lineage>
</organism>
<name>A0AAV9HIJ5_9PEZI</name>
<reference evidence="1" key="2">
    <citation type="submission" date="2023-06" db="EMBL/GenBank/DDBJ databases">
        <authorList>
            <consortium name="Lawrence Berkeley National Laboratory"/>
            <person name="Mondo S.J."/>
            <person name="Hensen N."/>
            <person name="Bonometti L."/>
            <person name="Westerberg I."/>
            <person name="Brannstrom I.O."/>
            <person name="Guillou S."/>
            <person name="Cros-Aarteil S."/>
            <person name="Calhoun S."/>
            <person name="Haridas S."/>
            <person name="Kuo A."/>
            <person name="Pangilinan J."/>
            <person name="Riley R."/>
            <person name="Labutti K."/>
            <person name="Andreopoulos B."/>
            <person name="Lipzen A."/>
            <person name="Chen C."/>
            <person name="Yanf M."/>
            <person name="Daum C."/>
            <person name="Ng V."/>
            <person name="Clum A."/>
            <person name="Steindorff A."/>
            <person name="Ohm R."/>
            <person name="Martin F."/>
            <person name="Silar P."/>
            <person name="Natvig D."/>
            <person name="Lalanne C."/>
            <person name="Gautier V."/>
            <person name="Ament-Velasquez S.L."/>
            <person name="Kruys A."/>
            <person name="Hutchinson M.I."/>
            <person name="Powell A.J."/>
            <person name="Barry K."/>
            <person name="Miller A.N."/>
            <person name="Grigoriev I.V."/>
            <person name="Debuchy R."/>
            <person name="Gladieux P."/>
            <person name="Thoren M.H."/>
            <person name="Johannesson H."/>
        </authorList>
    </citation>
    <scope>NUCLEOTIDE SEQUENCE</scope>
    <source>
        <strain evidence="1">PSN324</strain>
    </source>
</reference>
<reference evidence="1" key="1">
    <citation type="journal article" date="2023" name="Mol. Phylogenet. Evol.">
        <title>Genome-scale phylogeny and comparative genomics of the fungal order Sordariales.</title>
        <authorList>
            <person name="Hensen N."/>
            <person name="Bonometti L."/>
            <person name="Westerberg I."/>
            <person name="Brannstrom I.O."/>
            <person name="Guillou S."/>
            <person name="Cros-Aarteil S."/>
            <person name="Calhoun S."/>
            <person name="Haridas S."/>
            <person name="Kuo A."/>
            <person name="Mondo S."/>
            <person name="Pangilinan J."/>
            <person name="Riley R."/>
            <person name="LaButti K."/>
            <person name="Andreopoulos B."/>
            <person name="Lipzen A."/>
            <person name="Chen C."/>
            <person name="Yan M."/>
            <person name="Daum C."/>
            <person name="Ng V."/>
            <person name="Clum A."/>
            <person name="Steindorff A."/>
            <person name="Ohm R.A."/>
            <person name="Martin F."/>
            <person name="Silar P."/>
            <person name="Natvig D.O."/>
            <person name="Lalanne C."/>
            <person name="Gautier V."/>
            <person name="Ament-Velasquez S.L."/>
            <person name="Kruys A."/>
            <person name="Hutchinson M.I."/>
            <person name="Powell A.J."/>
            <person name="Barry K."/>
            <person name="Miller A.N."/>
            <person name="Grigoriev I.V."/>
            <person name="Debuchy R."/>
            <person name="Gladieux P."/>
            <person name="Hiltunen Thoren M."/>
            <person name="Johannesson H."/>
        </authorList>
    </citation>
    <scope>NUCLEOTIDE SEQUENCE</scope>
    <source>
        <strain evidence="1">PSN324</strain>
    </source>
</reference>
<proteinExistence type="predicted"/>
<dbReference type="AlphaFoldDB" id="A0AAV9HIJ5"/>
<protein>
    <submittedName>
        <fullName evidence="1">Uncharacterized protein</fullName>
    </submittedName>
</protein>
<keyword evidence="2" id="KW-1185">Reference proteome</keyword>
<evidence type="ECO:0000313" key="2">
    <source>
        <dbReference type="Proteomes" id="UP001321749"/>
    </source>
</evidence>
<evidence type="ECO:0000313" key="1">
    <source>
        <dbReference type="EMBL" id="KAK4459849.1"/>
    </source>
</evidence>
<dbReference type="Proteomes" id="UP001321749">
    <property type="component" value="Unassembled WGS sequence"/>
</dbReference>
<comment type="caution">
    <text evidence="1">The sequence shown here is derived from an EMBL/GenBank/DDBJ whole genome shotgun (WGS) entry which is preliminary data.</text>
</comment>
<feature type="non-terminal residue" evidence="1">
    <location>
        <position position="1"/>
    </location>
</feature>
<sequence>DGIYLTALEYPALSLPEADKQSRYERLRSSLGTITCSFEPVSVATLRGLLPGSKEHLRTDLQGLRSLLGVPNDDSSALTLSDVGFLDFLQDRSRAGDRFYVDTDGIHNDMLERSFKIMAQELQQDVCKLKMPGTLVSDLAPGKVEEHVSPHLSYCCRRWIDHLVSIADSPAKQALLRDHGPVHAFLLTKFPEWLEALSLLGQAPIAFAAVNRLLPLLDHRKSPQLSSLLQDANRFVLSNRWVIETAPLQIYCSGLVFSPKKSLIRKQFSHQIPAWISTTPPVEEDWNPALFELTGYA</sequence>
<accession>A0AAV9HIJ5</accession>
<dbReference type="EMBL" id="MU865026">
    <property type="protein sequence ID" value="KAK4459849.1"/>
    <property type="molecule type" value="Genomic_DNA"/>
</dbReference>